<feature type="compositionally biased region" description="Polar residues" evidence="1">
    <location>
        <begin position="583"/>
        <end position="616"/>
    </location>
</feature>
<dbReference type="AlphaFoldDB" id="A0A369JAS9"/>
<keyword evidence="2" id="KW-0812">Transmembrane</keyword>
<proteinExistence type="predicted"/>
<feature type="region of interest" description="Disordered" evidence="1">
    <location>
        <begin position="426"/>
        <end position="461"/>
    </location>
</feature>
<accession>A0A369JAS9</accession>
<dbReference type="Proteomes" id="UP000076154">
    <property type="component" value="Unassembled WGS sequence"/>
</dbReference>
<sequence length="646" mass="68006">MSGLPITVDDVSPLIDFQPSGAWIQKNSTTDTQATKYYASTFTQAQQLGATATFAFNGTSLAIYGAKRADHGNYTVNIDGTIQAASGFAPDPGEYQARLFSTTELRPGPHVVTITNSQYNLLDIDYITWTSVVDSSKGGPVAQVFSDDTDHMFKYLPANEWSNKPSNSSGFNGGTGHTTSKSGASFTYTFSGMLLHHNPTAGDAVSLYGTVGPKNGPYTVQMDGWLVKSYLGTRDTYISQTLLFYASDLGPGSHSLEVTNRNDGNLLEIDYALIHRVEAFPGSQTSTPGPTATDFGNDGTTGRSGLPTPVIVGITVGVVVIVALTISLCFLVRLNKTLWARLQRGYMVQSQFDSPSLPSSEPEDSVGLGFHVASDSKTPQDFLTHVPTPSVASTSAATVAQPSPAMRSPSMYSSVSSASTLVAEDGSAVSRGTRRMSRFKSRRGNGKGAKFATTNPSPPPMPSLPPRLPGMLPPGYLMTIESVSDLLDPSVMIESPQRSTPNVSLGPRTSRDQAVTVAEVSTLASGKLPGIAPPVPSGSNQEPSPVIEALAPAVVSGAVGHGKPHIHPLVIAPPSVAGERLSSVGSQGASPELGRQSSSMLSPGSQEAIRGSSSLGSPLPARTSWRDTRTSITEGLPLFRTRRPKT</sequence>
<evidence type="ECO:0000256" key="1">
    <source>
        <dbReference type="SAM" id="MobiDB-lite"/>
    </source>
</evidence>
<feature type="compositionally biased region" description="Basic residues" evidence="1">
    <location>
        <begin position="432"/>
        <end position="445"/>
    </location>
</feature>
<name>A0A369JAS9_HYPMA</name>
<organism evidence="3 4">
    <name type="scientific">Hypsizygus marmoreus</name>
    <name type="common">White beech mushroom</name>
    <name type="synonym">Agaricus marmoreus</name>
    <dbReference type="NCBI Taxonomy" id="39966"/>
    <lineage>
        <taxon>Eukaryota</taxon>
        <taxon>Fungi</taxon>
        <taxon>Dikarya</taxon>
        <taxon>Basidiomycota</taxon>
        <taxon>Agaricomycotina</taxon>
        <taxon>Agaricomycetes</taxon>
        <taxon>Agaricomycetidae</taxon>
        <taxon>Agaricales</taxon>
        <taxon>Tricholomatineae</taxon>
        <taxon>Lyophyllaceae</taxon>
        <taxon>Hypsizygus</taxon>
    </lineage>
</organism>
<gene>
    <name evidence="3" type="ORF">Hypma_002768</name>
</gene>
<dbReference type="OrthoDB" id="2576082at2759"/>
<evidence type="ECO:0000313" key="4">
    <source>
        <dbReference type="Proteomes" id="UP000076154"/>
    </source>
</evidence>
<evidence type="ECO:0000313" key="3">
    <source>
        <dbReference type="EMBL" id="RDB16554.1"/>
    </source>
</evidence>
<dbReference type="InParanoid" id="A0A369JAS9"/>
<keyword evidence="2" id="KW-0472">Membrane</keyword>
<keyword evidence="2" id="KW-1133">Transmembrane helix</keyword>
<evidence type="ECO:0000256" key="2">
    <source>
        <dbReference type="SAM" id="Phobius"/>
    </source>
</evidence>
<dbReference type="EMBL" id="LUEZ02000124">
    <property type="protein sequence ID" value="RDB16554.1"/>
    <property type="molecule type" value="Genomic_DNA"/>
</dbReference>
<protein>
    <submittedName>
        <fullName evidence="3">Uncharacterized protein</fullName>
    </submittedName>
</protein>
<reference evidence="3" key="1">
    <citation type="submission" date="2018-04" db="EMBL/GenBank/DDBJ databases">
        <title>Whole genome sequencing of Hypsizygus marmoreus.</title>
        <authorList>
            <person name="Choi I.-G."/>
            <person name="Min B."/>
            <person name="Kim J.-G."/>
            <person name="Kim S."/>
            <person name="Oh Y.-L."/>
            <person name="Kong W.-S."/>
            <person name="Park H."/>
            <person name="Jeong J."/>
            <person name="Song E.-S."/>
        </authorList>
    </citation>
    <scope>NUCLEOTIDE SEQUENCE [LARGE SCALE GENOMIC DNA]</scope>
    <source>
        <strain evidence="3">51987-8</strain>
    </source>
</reference>
<dbReference type="Gene3D" id="2.60.120.260">
    <property type="entry name" value="Galactose-binding domain-like"/>
    <property type="match status" value="2"/>
</dbReference>
<feature type="region of interest" description="Disordered" evidence="1">
    <location>
        <begin position="580"/>
        <end position="646"/>
    </location>
</feature>
<keyword evidence="4" id="KW-1185">Reference proteome</keyword>
<dbReference type="STRING" id="39966.A0A369JAS9"/>
<comment type="caution">
    <text evidence="3">The sequence shown here is derived from an EMBL/GenBank/DDBJ whole genome shotgun (WGS) entry which is preliminary data.</text>
</comment>
<feature type="transmembrane region" description="Helical" evidence="2">
    <location>
        <begin position="310"/>
        <end position="334"/>
    </location>
</feature>